<evidence type="ECO:0000256" key="1">
    <source>
        <dbReference type="ARBA" id="ARBA00001971"/>
    </source>
</evidence>
<dbReference type="EMBL" id="JH767145">
    <property type="protein sequence ID" value="EQC37283.1"/>
    <property type="molecule type" value="Genomic_DNA"/>
</dbReference>
<evidence type="ECO:0000256" key="5">
    <source>
        <dbReference type="ARBA" id="ARBA00023002"/>
    </source>
</evidence>
<gene>
    <name evidence="10" type="ORF">SDRG_05507</name>
</gene>
<dbReference type="SUPFAM" id="SSF48264">
    <property type="entry name" value="Cytochrome P450"/>
    <property type="match status" value="1"/>
</dbReference>
<dbReference type="GO" id="GO:0004497">
    <property type="term" value="F:monooxygenase activity"/>
    <property type="evidence" value="ECO:0007669"/>
    <property type="project" value="UniProtKB-KW"/>
</dbReference>
<dbReference type="PRINTS" id="PR00463">
    <property type="entry name" value="EP450I"/>
</dbReference>
<evidence type="ECO:0000256" key="7">
    <source>
        <dbReference type="ARBA" id="ARBA00023033"/>
    </source>
</evidence>
<evidence type="ECO:0000313" key="10">
    <source>
        <dbReference type="EMBL" id="EQC37283.1"/>
    </source>
</evidence>
<comment type="similarity">
    <text evidence="2 9">Belongs to the cytochrome P450 family.</text>
</comment>
<dbReference type="eggNOG" id="KOG0159">
    <property type="taxonomic scope" value="Eukaryota"/>
</dbReference>
<dbReference type="PANTHER" id="PTHR24279">
    <property type="entry name" value="CYTOCHROME P450"/>
    <property type="match status" value="1"/>
</dbReference>
<name>T0RXC6_SAPDV</name>
<keyword evidence="7 9" id="KW-0503">Monooxygenase</keyword>
<sequence length="509" mass="57005">MRSVHLRISSMLRSCLRLKSTLAAPKPVTAIPNAPETGVGPLRSSMMYFTKGGGFQVLFKHLRALHDTIGPILRVRFVPFGPRMVSVTDLDVIAQLFRNEGPVPLRGAVPVWEYYRQIKQWPRTTVTTNDYAIWKKMRSSLSDHLLQPRNIGPWLPRIDAIAQDVTTRFEREAAASPTRDVDVTHTLKAYTLESVSSVLFGKRMGCLSADHLTPITPAAQRFINAVVGFFETTQALNTLPPSMPPILFWLFPAFWRHVGHANVIFEIGFELMTEKLASTEATAPDLLTAFLLRPELTEREAITQCIDLLFAGVDTTSQGILWTLYAIATSHDALDLQRQLRDEVTAAMGDKTQLDKDALSKLPLVRACVKEALRLYPVFSTSMRVMHDDTTLLGYSVPKGTQVLMPIYAMSRDRSVFAEPDTFVPERWLGREAKSAADRKKAAYATLPFGMGARSCAGRRLAETEHYLLLAHMVRTMRFEVAPGVDHPEPIVQLALTPDKPLVLRMTPW</sequence>
<dbReference type="AlphaFoldDB" id="T0RXC6"/>
<evidence type="ECO:0008006" key="12">
    <source>
        <dbReference type="Google" id="ProtNLM"/>
    </source>
</evidence>
<evidence type="ECO:0000256" key="8">
    <source>
        <dbReference type="PIRSR" id="PIRSR602401-1"/>
    </source>
</evidence>
<proteinExistence type="inferred from homology"/>
<keyword evidence="4 8" id="KW-0479">Metal-binding</keyword>
<dbReference type="GeneID" id="19946234"/>
<keyword evidence="11" id="KW-1185">Reference proteome</keyword>
<organism evidence="10 11">
    <name type="scientific">Saprolegnia diclina (strain VS20)</name>
    <dbReference type="NCBI Taxonomy" id="1156394"/>
    <lineage>
        <taxon>Eukaryota</taxon>
        <taxon>Sar</taxon>
        <taxon>Stramenopiles</taxon>
        <taxon>Oomycota</taxon>
        <taxon>Saprolegniomycetes</taxon>
        <taxon>Saprolegniales</taxon>
        <taxon>Saprolegniaceae</taxon>
        <taxon>Saprolegnia</taxon>
    </lineage>
</organism>
<dbReference type="InterPro" id="IPR017972">
    <property type="entry name" value="Cyt_P450_CS"/>
</dbReference>
<dbReference type="InterPro" id="IPR050479">
    <property type="entry name" value="CYP11_CYP27_families"/>
</dbReference>
<dbReference type="RefSeq" id="XP_008609445.1">
    <property type="nucleotide sequence ID" value="XM_008611223.1"/>
</dbReference>
<dbReference type="Gene3D" id="1.10.630.10">
    <property type="entry name" value="Cytochrome P450"/>
    <property type="match status" value="1"/>
</dbReference>
<dbReference type="InParanoid" id="T0RXC6"/>
<dbReference type="OrthoDB" id="6480556at2759"/>
<feature type="binding site" description="axial binding residue" evidence="8">
    <location>
        <position position="456"/>
    </location>
    <ligand>
        <name>heme</name>
        <dbReference type="ChEBI" id="CHEBI:30413"/>
    </ligand>
    <ligandPart>
        <name>Fe</name>
        <dbReference type="ChEBI" id="CHEBI:18248"/>
    </ligandPart>
</feature>
<evidence type="ECO:0000256" key="9">
    <source>
        <dbReference type="RuleBase" id="RU000461"/>
    </source>
</evidence>
<dbReference type="GO" id="GO:0016705">
    <property type="term" value="F:oxidoreductase activity, acting on paired donors, with incorporation or reduction of molecular oxygen"/>
    <property type="evidence" value="ECO:0007669"/>
    <property type="project" value="InterPro"/>
</dbReference>
<dbReference type="OMA" id="GPQTHVN"/>
<evidence type="ECO:0000256" key="4">
    <source>
        <dbReference type="ARBA" id="ARBA00022723"/>
    </source>
</evidence>
<dbReference type="PROSITE" id="PS00086">
    <property type="entry name" value="CYTOCHROME_P450"/>
    <property type="match status" value="1"/>
</dbReference>
<dbReference type="GO" id="GO:0005506">
    <property type="term" value="F:iron ion binding"/>
    <property type="evidence" value="ECO:0007669"/>
    <property type="project" value="InterPro"/>
</dbReference>
<evidence type="ECO:0000256" key="3">
    <source>
        <dbReference type="ARBA" id="ARBA00022617"/>
    </source>
</evidence>
<dbReference type="Proteomes" id="UP000030762">
    <property type="component" value="Unassembled WGS sequence"/>
</dbReference>
<protein>
    <recommendedName>
        <fullName evidence="12">Cytochrome P450</fullName>
    </recommendedName>
</protein>
<dbReference type="CDD" id="cd11054">
    <property type="entry name" value="CYP24A1-like"/>
    <property type="match status" value="1"/>
</dbReference>
<evidence type="ECO:0000313" key="11">
    <source>
        <dbReference type="Proteomes" id="UP000030762"/>
    </source>
</evidence>
<comment type="cofactor">
    <cofactor evidence="1 8">
        <name>heme</name>
        <dbReference type="ChEBI" id="CHEBI:30413"/>
    </cofactor>
</comment>
<dbReference type="InterPro" id="IPR036396">
    <property type="entry name" value="Cyt_P450_sf"/>
</dbReference>
<dbReference type="PANTHER" id="PTHR24279:SF120">
    <property type="entry name" value="CYTOCHROME P450"/>
    <property type="match status" value="1"/>
</dbReference>
<keyword evidence="5 9" id="KW-0560">Oxidoreductase</keyword>
<evidence type="ECO:0000256" key="2">
    <source>
        <dbReference type="ARBA" id="ARBA00010617"/>
    </source>
</evidence>
<dbReference type="PRINTS" id="PR00385">
    <property type="entry name" value="P450"/>
</dbReference>
<dbReference type="GO" id="GO:0020037">
    <property type="term" value="F:heme binding"/>
    <property type="evidence" value="ECO:0007669"/>
    <property type="project" value="InterPro"/>
</dbReference>
<evidence type="ECO:0000256" key="6">
    <source>
        <dbReference type="ARBA" id="ARBA00023004"/>
    </source>
</evidence>
<dbReference type="VEuPathDB" id="FungiDB:SDRG_05507"/>
<accession>T0RXC6</accession>
<reference evidence="10 11" key="1">
    <citation type="submission" date="2012-04" db="EMBL/GenBank/DDBJ databases">
        <title>The Genome Sequence of Saprolegnia declina VS20.</title>
        <authorList>
            <consortium name="The Broad Institute Genome Sequencing Platform"/>
            <person name="Russ C."/>
            <person name="Nusbaum C."/>
            <person name="Tyler B."/>
            <person name="van West P."/>
            <person name="Dieguez-Uribeondo J."/>
            <person name="de Bruijn I."/>
            <person name="Tripathy S."/>
            <person name="Jiang R."/>
            <person name="Young S.K."/>
            <person name="Zeng Q."/>
            <person name="Gargeya S."/>
            <person name="Fitzgerald M."/>
            <person name="Haas B."/>
            <person name="Abouelleil A."/>
            <person name="Alvarado L."/>
            <person name="Arachchi H.M."/>
            <person name="Berlin A."/>
            <person name="Chapman S.B."/>
            <person name="Goldberg J."/>
            <person name="Griggs A."/>
            <person name="Gujja S."/>
            <person name="Hansen M."/>
            <person name="Howarth C."/>
            <person name="Imamovic A."/>
            <person name="Larimer J."/>
            <person name="McCowen C."/>
            <person name="Montmayeur A."/>
            <person name="Murphy C."/>
            <person name="Neiman D."/>
            <person name="Pearson M."/>
            <person name="Priest M."/>
            <person name="Roberts A."/>
            <person name="Saif S."/>
            <person name="Shea T."/>
            <person name="Sisk P."/>
            <person name="Sykes S."/>
            <person name="Wortman J."/>
            <person name="Nusbaum C."/>
            <person name="Birren B."/>
        </authorList>
    </citation>
    <scope>NUCLEOTIDE SEQUENCE [LARGE SCALE GENOMIC DNA]</scope>
    <source>
        <strain evidence="10 11">VS20</strain>
    </source>
</reference>
<dbReference type="InterPro" id="IPR002401">
    <property type="entry name" value="Cyt_P450_E_grp-I"/>
</dbReference>
<keyword evidence="6 8" id="KW-0408">Iron</keyword>
<keyword evidence="3 8" id="KW-0349">Heme</keyword>
<dbReference type="Pfam" id="PF00067">
    <property type="entry name" value="p450"/>
    <property type="match status" value="1"/>
</dbReference>
<dbReference type="InterPro" id="IPR001128">
    <property type="entry name" value="Cyt_P450"/>
</dbReference>
<dbReference type="STRING" id="1156394.T0RXC6"/>